<dbReference type="InterPro" id="IPR010696">
    <property type="entry name" value="DUF1272"/>
</dbReference>
<dbReference type="RefSeq" id="WP_000171492.1">
    <property type="nucleotide sequence ID" value="NZ_HG810017.1"/>
</dbReference>
<dbReference type="Pfam" id="PF06906">
    <property type="entry name" value="DUF1272"/>
    <property type="match status" value="1"/>
</dbReference>
<organism evidence="1">
    <name type="scientific">Bacillus thuringiensis DB27</name>
    <dbReference type="NCBI Taxonomy" id="1431339"/>
    <lineage>
        <taxon>Bacteria</taxon>
        <taxon>Bacillati</taxon>
        <taxon>Bacillota</taxon>
        <taxon>Bacilli</taxon>
        <taxon>Bacillales</taxon>
        <taxon>Bacillaceae</taxon>
        <taxon>Bacillus</taxon>
        <taxon>Bacillus cereus group</taxon>
    </lineage>
</organism>
<evidence type="ECO:0000313" key="1">
    <source>
        <dbReference type="EMBL" id="CDN36786.1"/>
    </source>
</evidence>
<dbReference type="HOGENOM" id="CLU_179050_1_0_9"/>
<name>W8YEB6_BACTU</name>
<dbReference type="EMBL" id="HG810017">
    <property type="protein sequence ID" value="CDN36786.1"/>
    <property type="molecule type" value="Genomic_DNA"/>
</dbReference>
<proteinExistence type="predicted"/>
<dbReference type="AlphaFoldDB" id="W8YEB6"/>
<reference evidence="1" key="2">
    <citation type="submission" date="2014-01" db="EMBL/GenBank/DDBJ databases">
        <authorList>
            <person name="Aslett M."/>
        </authorList>
    </citation>
    <scope>NUCLEOTIDE SEQUENCE [LARGE SCALE GENOMIC DNA]</scope>
    <source>
        <strain evidence="1">DB27</strain>
    </source>
</reference>
<evidence type="ECO:0008006" key="2">
    <source>
        <dbReference type="Google" id="ProtNLM"/>
    </source>
</evidence>
<protein>
    <recommendedName>
        <fullName evidence="2">DUF1272 domain-containing protein</fullName>
    </recommendedName>
</protein>
<reference evidence="1" key="1">
    <citation type="submission" date="2014-01" db="EMBL/GenBank/DDBJ databases">
        <title>Draft genome sequence of highly nematicidal Bacillus thuringiensis DB27.</title>
        <authorList>
            <person name="Iatsenko I."/>
            <person name="Pickard D."/>
            <person name="Corton C."/>
            <person name="Dougan G."/>
            <person name="Sommer R.J."/>
        </authorList>
    </citation>
    <scope>NUCLEOTIDE SEQUENCE [LARGE SCALE GENOMIC DNA]</scope>
    <source>
        <strain evidence="1">DB27</strain>
    </source>
</reference>
<dbReference type="Proteomes" id="UP000030682">
    <property type="component" value="Unassembled WGS sequence"/>
</dbReference>
<sequence length="57" mass="6548">MTLEMKTNCQICDQSLEQDSEAYICVYECTFCAPCTEERHNVCPNCGGELVRRPKKK</sequence>
<gene>
    <name evidence="1" type="ORF">BTDB27_003128</name>
</gene>
<accession>W8YEB6</accession>